<reference evidence="2" key="1">
    <citation type="submission" date="2023-06" db="EMBL/GenBank/DDBJ databases">
        <authorList>
            <person name="Zhang S."/>
        </authorList>
    </citation>
    <scope>NUCLEOTIDE SEQUENCE</scope>
    <source>
        <strain evidence="2">SG2303</strain>
    </source>
</reference>
<dbReference type="SMART" id="SM00479">
    <property type="entry name" value="EXOIII"/>
    <property type="match status" value="1"/>
</dbReference>
<comment type="caution">
    <text evidence="2">The sequence shown here is derived from an EMBL/GenBank/DDBJ whole genome shotgun (WGS) entry which is preliminary data.</text>
</comment>
<sequence length="225" mass="24303">MERIAVIDFETTGISPGTGCRATEIAAVLVENGRVVDRYQSLMNAGVRVPAFIEQLTGISTAMLRDAPPAGQVMAEMADFVGDAPLVAHNASFDQKFWDAELALIGRERFQPFACSLLLARRLLPDAPNHKLGTLTRWAGLPATGQAHRALADAEMAANLLGHLHEQLTSHYGLPRVSHQLLCELQKVPAAKVGAFLARTADRAWHPVLGMPAAALTVRSRSGRR</sequence>
<dbReference type="RefSeq" id="WP_289831438.1">
    <property type="nucleotide sequence ID" value="NZ_JAUEDK010000042.1"/>
</dbReference>
<dbReference type="SUPFAM" id="SSF53098">
    <property type="entry name" value="Ribonuclease H-like"/>
    <property type="match status" value="1"/>
</dbReference>
<keyword evidence="2" id="KW-0378">Hydrolase</keyword>
<dbReference type="InterPro" id="IPR013520">
    <property type="entry name" value="Ribonucl_H"/>
</dbReference>
<dbReference type="EMBL" id="JAUEDK010000042">
    <property type="protein sequence ID" value="MDN0076789.1"/>
    <property type="molecule type" value="Genomic_DNA"/>
</dbReference>
<evidence type="ECO:0000313" key="3">
    <source>
        <dbReference type="Proteomes" id="UP001168540"/>
    </source>
</evidence>
<evidence type="ECO:0000259" key="1">
    <source>
        <dbReference type="SMART" id="SM00479"/>
    </source>
</evidence>
<evidence type="ECO:0000313" key="2">
    <source>
        <dbReference type="EMBL" id="MDN0076789.1"/>
    </source>
</evidence>
<dbReference type="Gene3D" id="3.30.420.10">
    <property type="entry name" value="Ribonuclease H-like superfamily/Ribonuclease H"/>
    <property type="match status" value="1"/>
</dbReference>
<dbReference type="Pfam" id="PF00929">
    <property type="entry name" value="RNase_T"/>
    <property type="match status" value="1"/>
</dbReference>
<protein>
    <submittedName>
        <fullName evidence="2">3'-5' exonuclease</fullName>
    </submittedName>
</protein>
<dbReference type="Proteomes" id="UP001168540">
    <property type="component" value="Unassembled WGS sequence"/>
</dbReference>
<dbReference type="CDD" id="cd06127">
    <property type="entry name" value="DEDDh"/>
    <property type="match status" value="1"/>
</dbReference>
<keyword evidence="2" id="KW-0269">Exonuclease</keyword>
<dbReference type="InterPro" id="IPR036397">
    <property type="entry name" value="RNaseH_sf"/>
</dbReference>
<keyword evidence="2" id="KW-0540">Nuclease</keyword>
<feature type="domain" description="Exonuclease" evidence="1">
    <location>
        <begin position="3"/>
        <end position="170"/>
    </location>
</feature>
<dbReference type="PANTHER" id="PTHR30231">
    <property type="entry name" value="DNA POLYMERASE III SUBUNIT EPSILON"/>
    <property type="match status" value="1"/>
</dbReference>
<dbReference type="GO" id="GO:0004527">
    <property type="term" value="F:exonuclease activity"/>
    <property type="evidence" value="ECO:0007669"/>
    <property type="project" value="UniProtKB-KW"/>
</dbReference>
<name>A0ABT7XSM0_9NEIS</name>
<dbReference type="PANTHER" id="PTHR30231:SF37">
    <property type="entry name" value="EXODEOXYRIBONUCLEASE 10"/>
    <property type="match status" value="1"/>
</dbReference>
<dbReference type="InterPro" id="IPR012337">
    <property type="entry name" value="RNaseH-like_sf"/>
</dbReference>
<accession>A0ABT7XSM0</accession>
<organism evidence="2 3">
    <name type="scientific">Crenobacter oryzisoli</name>
    <dbReference type="NCBI Taxonomy" id="3056844"/>
    <lineage>
        <taxon>Bacteria</taxon>
        <taxon>Pseudomonadati</taxon>
        <taxon>Pseudomonadota</taxon>
        <taxon>Betaproteobacteria</taxon>
        <taxon>Neisseriales</taxon>
        <taxon>Neisseriaceae</taxon>
        <taxon>Crenobacter</taxon>
    </lineage>
</organism>
<keyword evidence="3" id="KW-1185">Reference proteome</keyword>
<gene>
    <name evidence="2" type="ORF">QU481_18205</name>
</gene>
<proteinExistence type="predicted"/>